<keyword evidence="2" id="KW-1185">Reference proteome</keyword>
<dbReference type="GO" id="GO:0016788">
    <property type="term" value="F:hydrolase activity, acting on ester bonds"/>
    <property type="evidence" value="ECO:0007669"/>
    <property type="project" value="UniProtKB-ARBA"/>
</dbReference>
<name>A0A372NZ36_9SPHI</name>
<sequence length="306" mass="35057">MKSQLYTFIKKFVLLLLVIFVLDYVFGTLIEKAFYKEKQGDSSTTTYALTKANEDLLIFGTSRASHHYIPSLIADSLHISAYNLGRDGIKFDYNYALITSVLKRYNPKYIILDINQNDFTYDTLGTQKDIFTSMFLPYVRRDSYIKDLIYQVNPREVYKAEISKLYAFNSLPGSILQHALGVGQKNNHGYEALFSTKLTPADKSIVFNNSNYKEDTTLTRKFDEMIATIEQRKIKLLVVVSPTLNKFKNTPLPTVNKTLSKYGLKTVDFSDAFASADNSKLFHDRTHMNNDGSTLYTQLIIKDLKK</sequence>
<evidence type="ECO:0008006" key="3">
    <source>
        <dbReference type="Google" id="ProtNLM"/>
    </source>
</evidence>
<dbReference type="AlphaFoldDB" id="A0A372NZ36"/>
<comment type="caution">
    <text evidence="1">The sequence shown here is derived from an EMBL/GenBank/DDBJ whole genome shotgun (WGS) entry which is preliminary data.</text>
</comment>
<dbReference type="Gene3D" id="3.40.50.1110">
    <property type="entry name" value="SGNH hydrolase"/>
    <property type="match status" value="1"/>
</dbReference>
<accession>A0A372NZ36</accession>
<dbReference type="OrthoDB" id="869432at2"/>
<reference evidence="1 2" key="1">
    <citation type="submission" date="2018-08" db="EMBL/GenBank/DDBJ databases">
        <title>Mucilaginibacter sp. MYSH2.</title>
        <authorList>
            <person name="Seo T."/>
        </authorList>
    </citation>
    <scope>NUCLEOTIDE SEQUENCE [LARGE SCALE GENOMIC DNA]</scope>
    <source>
        <strain evidence="1 2">MYSH2</strain>
    </source>
</reference>
<evidence type="ECO:0000313" key="2">
    <source>
        <dbReference type="Proteomes" id="UP000264217"/>
    </source>
</evidence>
<gene>
    <name evidence="1" type="ORF">D0C36_07535</name>
</gene>
<organism evidence="1 2">
    <name type="scientific">Mucilaginibacter conchicola</name>
    <dbReference type="NCBI Taxonomy" id="2303333"/>
    <lineage>
        <taxon>Bacteria</taxon>
        <taxon>Pseudomonadati</taxon>
        <taxon>Bacteroidota</taxon>
        <taxon>Sphingobacteriia</taxon>
        <taxon>Sphingobacteriales</taxon>
        <taxon>Sphingobacteriaceae</taxon>
        <taxon>Mucilaginibacter</taxon>
    </lineage>
</organism>
<evidence type="ECO:0000313" key="1">
    <source>
        <dbReference type="EMBL" id="RFZ95370.1"/>
    </source>
</evidence>
<dbReference type="SUPFAM" id="SSF52266">
    <property type="entry name" value="SGNH hydrolase"/>
    <property type="match status" value="1"/>
</dbReference>
<dbReference type="Proteomes" id="UP000264217">
    <property type="component" value="Unassembled WGS sequence"/>
</dbReference>
<protein>
    <recommendedName>
        <fullName evidence="3">SGNH/GDSL hydrolase family protein</fullName>
    </recommendedName>
</protein>
<dbReference type="EMBL" id="QWDC01000001">
    <property type="protein sequence ID" value="RFZ95370.1"/>
    <property type="molecule type" value="Genomic_DNA"/>
</dbReference>
<dbReference type="InterPro" id="IPR036514">
    <property type="entry name" value="SGNH_hydro_sf"/>
</dbReference>
<proteinExistence type="predicted"/>
<dbReference type="RefSeq" id="WP_117390934.1">
    <property type="nucleotide sequence ID" value="NZ_QWDC01000001.1"/>
</dbReference>